<protein>
    <recommendedName>
        <fullName evidence="11">Carbohydrate sulfotransferase</fullName>
    </recommendedName>
</protein>
<keyword evidence="4" id="KW-0812">Transmembrane</keyword>
<dbReference type="GO" id="GO:0008146">
    <property type="term" value="F:sulfotransferase activity"/>
    <property type="evidence" value="ECO:0007669"/>
    <property type="project" value="UniProtKB-ARBA"/>
</dbReference>
<keyword evidence="6" id="KW-0333">Golgi apparatus</keyword>
<dbReference type="GO" id="GO:0000139">
    <property type="term" value="C:Golgi membrane"/>
    <property type="evidence" value="ECO:0007669"/>
    <property type="project" value="UniProtKB-SubCell"/>
</dbReference>
<evidence type="ECO:0000256" key="7">
    <source>
        <dbReference type="ARBA" id="ARBA00023136"/>
    </source>
</evidence>
<keyword evidence="5" id="KW-1133">Transmembrane helix</keyword>
<comment type="similarity">
    <text evidence="2">Belongs to the sulfotransferase 2 family.</text>
</comment>
<proteinExistence type="inferred from homology"/>
<comment type="caution">
    <text evidence="9">The sequence shown here is derived from an EMBL/GenBank/DDBJ whole genome shotgun (WGS) entry which is preliminary data.</text>
</comment>
<dbReference type="InterPro" id="IPR018011">
    <property type="entry name" value="Carb_sulfotrans_8-10"/>
</dbReference>
<accession>A0ABD3RZH1</accession>
<name>A0ABD3RZH1_9STRA</name>
<dbReference type="Pfam" id="PF03567">
    <property type="entry name" value="Sulfotransfer_2"/>
    <property type="match status" value="1"/>
</dbReference>
<keyword evidence="3" id="KW-0808">Transferase</keyword>
<evidence type="ECO:0008006" key="11">
    <source>
        <dbReference type="Google" id="ProtNLM"/>
    </source>
</evidence>
<evidence type="ECO:0000256" key="1">
    <source>
        <dbReference type="ARBA" id="ARBA00004323"/>
    </source>
</evidence>
<gene>
    <name evidence="9" type="ORF">ACHAXA_006500</name>
</gene>
<evidence type="ECO:0000256" key="3">
    <source>
        <dbReference type="ARBA" id="ARBA00022679"/>
    </source>
</evidence>
<evidence type="ECO:0000256" key="6">
    <source>
        <dbReference type="ARBA" id="ARBA00023034"/>
    </source>
</evidence>
<dbReference type="Proteomes" id="UP001530377">
    <property type="component" value="Unassembled WGS sequence"/>
</dbReference>
<sequence>MFVVGRVIGSSMLLKQEDDDSSAVWGSAMEKWRKHQSSKRKKYIPETPKHIAELIASTNASYVRFLVDQLNDRARVYTRGPWDGGAIVVERYRLVLFTQGKVACTVLKQLARRMMELEDWMDHNWKVPHDPNRNGLSFLFNYEVMDALTILTSPRWTRAIFVRDPKERILSAYLDKVARNGGKYVTKHCCQKFSPPSKSNRSYVCADYAKASLLGFLEVVRSECCCDEHWAPQTRRIDRPFHPYITFVGQYDRIQDDTKRLLDLLSVKSGEAGLWTRFGAYGWGPNSTAIFSESTKANHQTSAHTKLLKYYNSTIDALVKEMYHQDYENRLFNFTPISPT</sequence>
<keyword evidence="8" id="KW-0325">Glycoprotein</keyword>
<reference evidence="9 10" key="1">
    <citation type="submission" date="2024-10" db="EMBL/GenBank/DDBJ databases">
        <title>Updated reference genomes for cyclostephanoid diatoms.</title>
        <authorList>
            <person name="Roberts W.R."/>
            <person name="Alverson A.J."/>
        </authorList>
    </citation>
    <scope>NUCLEOTIDE SEQUENCE [LARGE SCALE GENOMIC DNA]</scope>
    <source>
        <strain evidence="9 10">AJA228-03</strain>
    </source>
</reference>
<evidence type="ECO:0000256" key="2">
    <source>
        <dbReference type="ARBA" id="ARBA00006339"/>
    </source>
</evidence>
<evidence type="ECO:0000256" key="8">
    <source>
        <dbReference type="ARBA" id="ARBA00023180"/>
    </source>
</evidence>
<keyword evidence="7" id="KW-0472">Membrane</keyword>
<keyword evidence="10" id="KW-1185">Reference proteome</keyword>
<organism evidence="9 10">
    <name type="scientific">Cyclostephanos tholiformis</name>
    <dbReference type="NCBI Taxonomy" id="382380"/>
    <lineage>
        <taxon>Eukaryota</taxon>
        <taxon>Sar</taxon>
        <taxon>Stramenopiles</taxon>
        <taxon>Ochrophyta</taxon>
        <taxon>Bacillariophyta</taxon>
        <taxon>Coscinodiscophyceae</taxon>
        <taxon>Thalassiosirophycidae</taxon>
        <taxon>Stephanodiscales</taxon>
        <taxon>Stephanodiscaceae</taxon>
        <taxon>Cyclostephanos</taxon>
    </lineage>
</organism>
<dbReference type="EMBL" id="JALLPB020000099">
    <property type="protein sequence ID" value="KAL3817611.1"/>
    <property type="molecule type" value="Genomic_DNA"/>
</dbReference>
<dbReference type="AlphaFoldDB" id="A0ABD3RZH1"/>
<comment type="subcellular location">
    <subcellularLocation>
        <location evidence="1">Golgi apparatus membrane</location>
        <topology evidence="1">Single-pass type II membrane protein</topology>
    </subcellularLocation>
</comment>
<evidence type="ECO:0000256" key="5">
    <source>
        <dbReference type="ARBA" id="ARBA00022989"/>
    </source>
</evidence>
<dbReference type="PANTHER" id="PTHR12137">
    <property type="entry name" value="CARBOHYDRATE SULFOTRANSFERASE"/>
    <property type="match status" value="1"/>
</dbReference>
<evidence type="ECO:0000313" key="10">
    <source>
        <dbReference type="Proteomes" id="UP001530377"/>
    </source>
</evidence>
<dbReference type="InterPro" id="IPR005331">
    <property type="entry name" value="Sulfotransferase"/>
</dbReference>
<evidence type="ECO:0000313" key="9">
    <source>
        <dbReference type="EMBL" id="KAL3817611.1"/>
    </source>
</evidence>
<dbReference type="PANTHER" id="PTHR12137:SF54">
    <property type="entry name" value="CARBOHYDRATE SULFOTRANSFERASE"/>
    <property type="match status" value="1"/>
</dbReference>
<evidence type="ECO:0000256" key="4">
    <source>
        <dbReference type="ARBA" id="ARBA00022692"/>
    </source>
</evidence>